<organism evidence="2 3">
    <name type="scientific">Octopus vulgaris</name>
    <name type="common">Common octopus</name>
    <dbReference type="NCBI Taxonomy" id="6645"/>
    <lineage>
        <taxon>Eukaryota</taxon>
        <taxon>Metazoa</taxon>
        <taxon>Spiralia</taxon>
        <taxon>Lophotrochozoa</taxon>
        <taxon>Mollusca</taxon>
        <taxon>Cephalopoda</taxon>
        <taxon>Coleoidea</taxon>
        <taxon>Octopodiformes</taxon>
        <taxon>Octopoda</taxon>
        <taxon>Incirrata</taxon>
        <taxon>Octopodidae</taxon>
        <taxon>Octopus</taxon>
    </lineage>
</organism>
<dbReference type="Proteomes" id="UP001162480">
    <property type="component" value="Chromosome 18"/>
</dbReference>
<evidence type="ECO:0000313" key="3">
    <source>
        <dbReference type="Proteomes" id="UP001162480"/>
    </source>
</evidence>
<evidence type="ECO:0000313" key="2">
    <source>
        <dbReference type="EMBL" id="CAI9736324.1"/>
    </source>
</evidence>
<protein>
    <submittedName>
        <fullName evidence="2">Uncharacterized protein</fullName>
    </submittedName>
</protein>
<proteinExistence type="predicted"/>
<keyword evidence="1" id="KW-0472">Membrane</keyword>
<keyword evidence="1" id="KW-1133">Transmembrane helix</keyword>
<feature type="transmembrane region" description="Helical" evidence="1">
    <location>
        <begin position="50"/>
        <end position="72"/>
    </location>
</feature>
<dbReference type="EMBL" id="OX597831">
    <property type="protein sequence ID" value="CAI9736324.1"/>
    <property type="molecule type" value="Genomic_DNA"/>
</dbReference>
<sequence length="90" mass="8800">MSSTSSAWDDFGVSVVGVACVVDSVDLCDATVVVASGVAVDPGSVDSSNVIAVAGVGVAVFTGFSIAFWFLVAGGSIAAFSRGGVHSTLI</sequence>
<keyword evidence="3" id="KW-1185">Reference proteome</keyword>
<reference evidence="2" key="1">
    <citation type="submission" date="2023-08" db="EMBL/GenBank/DDBJ databases">
        <authorList>
            <person name="Alioto T."/>
            <person name="Alioto T."/>
            <person name="Gomez Garrido J."/>
        </authorList>
    </citation>
    <scope>NUCLEOTIDE SEQUENCE</scope>
</reference>
<name>A0AA36FGJ4_OCTVU</name>
<dbReference type="AlphaFoldDB" id="A0AA36FGJ4"/>
<evidence type="ECO:0000256" key="1">
    <source>
        <dbReference type="SAM" id="Phobius"/>
    </source>
</evidence>
<keyword evidence="1" id="KW-0812">Transmembrane</keyword>
<accession>A0AA36FGJ4</accession>
<gene>
    <name evidence="2" type="ORF">OCTVUL_1B031050</name>
</gene>